<comment type="caution">
    <text evidence="1">The sequence shown here is derived from an EMBL/GenBank/DDBJ whole genome shotgun (WGS) entry which is preliminary data.</text>
</comment>
<organism evidence="1 2">
    <name type="scientific">Candidatus Salinicoccus stercoripullorum</name>
    <dbReference type="NCBI Taxonomy" id="2838756"/>
    <lineage>
        <taxon>Bacteria</taxon>
        <taxon>Bacillati</taxon>
        <taxon>Bacillota</taxon>
        <taxon>Bacilli</taxon>
        <taxon>Bacillales</taxon>
        <taxon>Staphylococcaceae</taxon>
        <taxon>Salinicoccus</taxon>
    </lineage>
</organism>
<dbReference type="AlphaFoldDB" id="A0A9D1TYL8"/>
<accession>A0A9D1TYL8</accession>
<reference evidence="1" key="1">
    <citation type="journal article" date="2021" name="PeerJ">
        <title>Extensive microbial diversity within the chicken gut microbiome revealed by metagenomics and culture.</title>
        <authorList>
            <person name="Gilroy R."/>
            <person name="Ravi A."/>
            <person name="Getino M."/>
            <person name="Pursley I."/>
            <person name="Horton D.L."/>
            <person name="Alikhan N.F."/>
            <person name="Baker D."/>
            <person name="Gharbi K."/>
            <person name="Hall N."/>
            <person name="Watson M."/>
            <person name="Adriaenssens E.M."/>
            <person name="Foster-Nyarko E."/>
            <person name="Jarju S."/>
            <person name="Secka A."/>
            <person name="Antonio M."/>
            <person name="Oren A."/>
            <person name="Chaudhuri R.R."/>
            <person name="La Ragione R."/>
            <person name="Hildebrand F."/>
            <person name="Pallen M.J."/>
        </authorList>
    </citation>
    <scope>NUCLEOTIDE SEQUENCE</scope>
    <source>
        <strain evidence="1">ChiHjej13B12-752</strain>
    </source>
</reference>
<reference evidence="1" key="2">
    <citation type="submission" date="2021-04" db="EMBL/GenBank/DDBJ databases">
        <authorList>
            <person name="Gilroy R."/>
        </authorList>
    </citation>
    <scope>NUCLEOTIDE SEQUENCE</scope>
    <source>
        <strain evidence="1">ChiHjej13B12-752</strain>
    </source>
</reference>
<evidence type="ECO:0000313" key="2">
    <source>
        <dbReference type="Proteomes" id="UP000823989"/>
    </source>
</evidence>
<proteinExistence type="predicted"/>
<gene>
    <name evidence="1" type="ORF">H9891_00855</name>
</gene>
<name>A0A9D1TYL8_9STAP</name>
<evidence type="ECO:0000313" key="1">
    <source>
        <dbReference type="EMBL" id="HIW11703.1"/>
    </source>
</evidence>
<protein>
    <recommendedName>
        <fullName evidence="3">EVE domain-containing protein</fullName>
    </recommendedName>
</protein>
<sequence>MYFINGKFNSTFRDYDLYRKLGIISVSGKNNIHDIMEISKGDVIALYSTRYGYLGVGRARASAVPIGTVEMHQGGLMIDREEYPFREIMWINPHFGSEEYVLRVEWLALVPELGDGLLDDGLFVGGKPIERIEDERTRNWLIETFKLDVEA</sequence>
<dbReference type="EMBL" id="DXHR01000003">
    <property type="protein sequence ID" value="HIW11703.1"/>
    <property type="molecule type" value="Genomic_DNA"/>
</dbReference>
<dbReference type="Proteomes" id="UP000823989">
    <property type="component" value="Unassembled WGS sequence"/>
</dbReference>
<evidence type="ECO:0008006" key="3">
    <source>
        <dbReference type="Google" id="ProtNLM"/>
    </source>
</evidence>